<evidence type="ECO:0000313" key="5">
    <source>
        <dbReference type="EMBL" id="KRL62921.1"/>
    </source>
</evidence>
<evidence type="ECO:0000313" key="6">
    <source>
        <dbReference type="Proteomes" id="UP000052013"/>
    </source>
</evidence>
<evidence type="ECO:0000256" key="2">
    <source>
        <dbReference type="ARBA" id="ARBA00022801"/>
    </source>
</evidence>
<evidence type="ECO:0000256" key="3">
    <source>
        <dbReference type="RuleBase" id="RU003476"/>
    </source>
</evidence>
<dbReference type="InterPro" id="IPR015797">
    <property type="entry name" value="NUDIX_hydrolase-like_dom_sf"/>
</dbReference>
<dbReference type="AlphaFoldDB" id="A0A0R1S2Q6"/>
<dbReference type="STRING" id="1423739.FC85_GL001792"/>
<sequence length="156" mass="18326">MTTYGAFGIIKNTQNQVLLVRRRDFPLWDLPGGTRQQGESFEDCVCREIREETGLTVTISVCVGQYFRPLHHDKQVIFMVKLRDVNQSLMTEGPETKRLAYFSINQLPNNLVALRRQQIRDAMIHKHGLQVIEKENRLLYSLEQVIRKLSHYFQKH</sequence>
<keyword evidence="2 3" id="KW-0378">Hydrolase</keyword>
<dbReference type="InterPro" id="IPR000086">
    <property type="entry name" value="NUDIX_hydrolase_dom"/>
</dbReference>
<dbReference type="InterPro" id="IPR020084">
    <property type="entry name" value="NUDIX_hydrolase_CS"/>
</dbReference>
<dbReference type="InterPro" id="IPR020476">
    <property type="entry name" value="Nudix_hydrolase"/>
</dbReference>
<organism evidence="5 6">
    <name type="scientific">Lentilactobacillus diolivorans DSM 14421</name>
    <dbReference type="NCBI Taxonomy" id="1423739"/>
    <lineage>
        <taxon>Bacteria</taxon>
        <taxon>Bacillati</taxon>
        <taxon>Bacillota</taxon>
        <taxon>Bacilli</taxon>
        <taxon>Lactobacillales</taxon>
        <taxon>Lactobacillaceae</taxon>
        <taxon>Lentilactobacillus</taxon>
    </lineage>
</organism>
<comment type="caution">
    <text evidence="5">The sequence shown here is derived from an EMBL/GenBank/DDBJ whole genome shotgun (WGS) entry which is preliminary data.</text>
</comment>
<comment type="similarity">
    <text evidence="3">Belongs to the Nudix hydrolase family.</text>
</comment>
<dbReference type="PROSITE" id="PS51462">
    <property type="entry name" value="NUDIX"/>
    <property type="match status" value="1"/>
</dbReference>
<gene>
    <name evidence="5" type="ORF">FC85_GL001792</name>
</gene>
<evidence type="ECO:0000256" key="1">
    <source>
        <dbReference type="ARBA" id="ARBA00001946"/>
    </source>
</evidence>
<feature type="domain" description="Nudix hydrolase" evidence="4">
    <location>
        <begin position="1"/>
        <end position="125"/>
    </location>
</feature>
<dbReference type="PATRIC" id="fig|1423739.3.peg.1875"/>
<accession>A0A0R1S2Q6</accession>
<dbReference type="SUPFAM" id="SSF55811">
    <property type="entry name" value="Nudix"/>
    <property type="match status" value="1"/>
</dbReference>
<dbReference type="Pfam" id="PF00293">
    <property type="entry name" value="NUDIX"/>
    <property type="match status" value="1"/>
</dbReference>
<dbReference type="GO" id="GO:0016787">
    <property type="term" value="F:hydrolase activity"/>
    <property type="evidence" value="ECO:0007669"/>
    <property type="project" value="UniProtKB-KW"/>
</dbReference>
<reference evidence="5 6" key="1">
    <citation type="journal article" date="2015" name="Genome Announc.">
        <title>Expanding the biotechnology potential of lactobacilli through comparative genomics of 213 strains and associated genera.</title>
        <authorList>
            <person name="Sun Z."/>
            <person name="Harris H.M."/>
            <person name="McCann A."/>
            <person name="Guo C."/>
            <person name="Argimon S."/>
            <person name="Zhang W."/>
            <person name="Yang X."/>
            <person name="Jeffery I.B."/>
            <person name="Cooney J.C."/>
            <person name="Kagawa T.F."/>
            <person name="Liu W."/>
            <person name="Song Y."/>
            <person name="Salvetti E."/>
            <person name="Wrobel A."/>
            <person name="Rasinkangas P."/>
            <person name="Parkhill J."/>
            <person name="Rea M.C."/>
            <person name="O'Sullivan O."/>
            <person name="Ritari J."/>
            <person name="Douillard F.P."/>
            <person name="Paul Ross R."/>
            <person name="Yang R."/>
            <person name="Briner A.E."/>
            <person name="Felis G.E."/>
            <person name="de Vos W.M."/>
            <person name="Barrangou R."/>
            <person name="Klaenhammer T.R."/>
            <person name="Caufield P.W."/>
            <person name="Cui Y."/>
            <person name="Zhang H."/>
            <person name="O'Toole P.W."/>
        </authorList>
    </citation>
    <scope>NUCLEOTIDE SEQUENCE [LARGE SCALE GENOMIC DNA]</scope>
    <source>
        <strain evidence="5 6">DSM 14421</strain>
    </source>
</reference>
<proteinExistence type="inferred from homology"/>
<protein>
    <recommendedName>
        <fullName evidence="4">Nudix hydrolase domain-containing protein</fullName>
    </recommendedName>
</protein>
<dbReference type="PANTHER" id="PTHR43046:SF2">
    <property type="entry name" value="8-OXO-DGTP DIPHOSPHATASE-RELATED"/>
    <property type="match status" value="1"/>
</dbReference>
<evidence type="ECO:0000259" key="4">
    <source>
        <dbReference type="PROSITE" id="PS51462"/>
    </source>
</evidence>
<comment type="cofactor">
    <cofactor evidence="1">
        <name>Mg(2+)</name>
        <dbReference type="ChEBI" id="CHEBI:18420"/>
    </cofactor>
</comment>
<name>A0A0R1S2Q6_9LACO</name>
<dbReference type="EMBL" id="AZEY01000105">
    <property type="protein sequence ID" value="KRL62921.1"/>
    <property type="molecule type" value="Genomic_DNA"/>
</dbReference>
<dbReference type="Gene3D" id="3.90.79.10">
    <property type="entry name" value="Nucleoside Triphosphate Pyrophosphohydrolase"/>
    <property type="match status" value="1"/>
</dbReference>
<dbReference type="PROSITE" id="PS00893">
    <property type="entry name" value="NUDIX_BOX"/>
    <property type="match status" value="1"/>
</dbReference>
<dbReference type="Proteomes" id="UP000052013">
    <property type="component" value="Unassembled WGS sequence"/>
</dbReference>
<dbReference type="RefSeq" id="WP_057866092.1">
    <property type="nucleotide sequence ID" value="NZ_AZEY01000105.1"/>
</dbReference>
<dbReference type="PRINTS" id="PR00502">
    <property type="entry name" value="NUDIXFAMILY"/>
</dbReference>
<dbReference type="PANTHER" id="PTHR43046">
    <property type="entry name" value="GDP-MANNOSE MANNOSYL HYDROLASE"/>
    <property type="match status" value="1"/>
</dbReference>